<accession>A0AAV8X6A6</accession>
<dbReference type="EMBL" id="JANEYF010003725">
    <property type="protein sequence ID" value="KAJ8934482.1"/>
    <property type="molecule type" value="Genomic_DNA"/>
</dbReference>
<feature type="compositionally biased region" description="Low complexity" evidence="1">
    <location>
        <begin position="201"/>
        <end position="213"/>
    </location>
</feature>
<feature type="region of interest" description="Disordered" evidence="1">
    <location>
        <begin position="191"/>
        <end position="213"/>
    </location>
</feature>
<gene>
    <name evidence="2" type="ORF">NQ314_013357</name>
</gene>
<proteinExistence type="predicted"/>
<comment type="caution">
    <text evidence="2">The sequence shown here is derived from an EMBL/GenBank/DDBJ whole genome shotgun (WGS) entry which is preliminary data.</text>
</comment>
<organism evidence="2 3">
    <name type="scientific">Rhamnusium bicolor</name>
    <dbReference type="NCBI Taxonomy" id="1586634"/>
    <lineage>
        <taxon>Eukaryota</taxon>
        <taxon>Metazoa</taxon>
        <taxon>Ecdysozoa</taxon>
        <taxon>Arthropoda</taxon>
        <taxon>Hexapoda</taxon>
        <taxon>Insecta</taxon>
        <taxon>Pterygota</taxon>
        <taxon>Neoptera</taxon>
        <taxon>Endopterygota</taxon>
        <taxon>Coleoptera</taxon>
        <taxon>Polyphaga</taxon>
        <taxon>Cucujiformia</taxon>
        <taxon>Chrysomeloidea</taxon>
        <taxon>Cerambycidae</taxon>
        <taxon>Lepturinae</taxon>
        <taxon>Rhagiini</taxon>
        <taxon>Rhamnusium</taxon>
    </lineage>
</organism>
<dbReference type="AlphaFoldDB" id="A0AAV8X6A6"/>
<sequence>MAPTELISGYLDVKISLKSRRRLTPWKVSEVCLHHKIMESSKLQTLGDSNFRVSLVDNKHSRTAGLIGLFGVLGMSSQEIFISDPCTGEPKISFKWFQFHQFHHQAPAQPVDKEKVIVMHTSGEFPAGPGQLYLYCEDGSNLLNHLVAKGKLSKSPPGIISSRRLSRSEGDLCCASNNFYLYTPDSPSYFRSKTDSEDSGVRVSVSSDDSGYVTKSKNASSNLSVGIALITKTPGESETEDSSQDLANIDEEFPRGSLPRRESGVSLASGIYEEIPDDYPKISPNKNDPKYTNHVYENPLELILGVKSSKYFSPPPLPPRRLQFSPDSEERYRHSHYLPTSIFSPFKPRSHTLPAKDLSKLSQIFTAESDYVVMSPSKTLERPRKPSITESLYMPMSRL</sequence>
<evidence type="ECO:0000313" key="3">
    <source>
        <dbReference type="Proteomes" id="UP001162156"/>
    </source>
</evidence>
<name>A0AAV8X6A6_9CUCU</name>
<dbReference type="Proteomes" id="UP001162156">
    <property type="component" value="Unassembled WGS sequence"/>
</dbReference>
<protein>
    <submittedName>
        <fullName evidence="2">Uncharacterized protein</fullName>
    </submittedName>
</protein>
<reference evidence="2" key="1">
    <citation type="journal article" date="2023" name="Insect Mol. Biol.">
        <title>Genome sequencing provides insights into the evolution of gene families encoding plant cell wall-degrading enzymes in longhorned beetles.</title>
        <authorList>
            <person name="Shin N.R."/>
            <person name="Okamura Y."/>
            <person name="Kirsch R."/>
            <person name="Pauchet Y."/>
        </authorList>
    </citation>
    <scope>NUCLEOTIDE SEQUENCE</scope>
    <source>
        <strain evidence="2">RBIC_L_NR</strain>
    </source>
</reference>
<evidence type="ECO:0000313" key="2">
    <source>
        <dbReference type="EMBL" id="KAJ8934482.1"/>
    </source>
</evidence>
<keyword evidence="3" id="KW-1185">Reference proteome</keyword>
<evidence type="ECO:0000256" key="1">
    <source>
        <dbReference type="SAM" id="MobiDB-lite"/>
    </source>
</evidence>